<dbReference type="Pfam" id="PF05433">
    <property type="entry name" value="Rick_17kDa_Anti"/>
    <property type="match status" value="1"/>
</dbReference>
<gene>
    <name evidence="5" type="ORF">GCM10023090_29000</name>
</gene>
<dbReference type="InterPro" id="IPR051407">
    <property type="entry name" value="Bact_OM_lipoprot/Surf_antigen"/>
</dbReference>
<keyword evidence="6" id="KW-1185">Reference proteome</keyword>
<dbReference type="PANTHER" id="PTHR35603">
    <property type="match status" value="1"/>
</dbReference>
<comment type="caution">
    <text evidence="5">The sequence shown here is derived from an EMBL/GenBank/DDBJ whole genome shotgun (WGS) entry which is preliminary data.</text>
</comment>
<name>A0ABP8LHK0_9BURK</name>
<dbReference type="RefSeq" id="WP_345066753.1">
    <property type="nucleotide sequence ID" value="NZ_BAABEX010000029.1"/>
</dbReference>
<keyword evidence="2" id="KW-0472">Membrane</keyword>
<dbReference type="EMBL" id="BAABEX010000029">
    <property type="protein sequence ID" value="GAA4429209.1"/>
    <property type="molecule type" value="Genomic_DNA"/>
</dbReference>
<evidence type="ECO:0000313" key="6">
    <source>
        <dbReference type="Proteomes" id="UP001501788"/>
    </source>
</evidence>
<sequence length="109" mass="10672">MARIDALYGRAPGQTSGGGAILGAIVGGLIGSQIGGGAGRTAATAVGVLGGAAAGNAIEGRHSGGSSVQGYRMTVELDRGGVRLHDVPSPGNLRPGDRVRLQGGQITRN</sequence>
<dbReference type="PANTHER" id="PTHR35603:SF2">
    <property type="entry name" value="OUTER MEMBRANE LIPOPROTEIN"/>
    <property type="match status" value="1"/>
</dbReference>
<organism evidence="5 6">
    <name type="scientific">Acidovorax lacteus</name>
    <dbReference type="NCBI Taxonomy" id="1924988"/>
    <lineage>
        <taxon>Bacteria</taxon>
        <taxon>Pseudomonadati</taxon>
        <taxon>Pseudomonadota</taxon>
        <taxon>Betaproteobacteria</taxon>
        <taxon>Burkholderiales</taxon>
        <taxon>Comamonadaceae</taxon>
        <taxon>Acidovorax</taxon>
    </lineage>
</organism>
<evidence type="ECO:0000256" key="1">
    <source>
        <dbReference type="ARBA" id="ARBA00004370"/>
    </source>
</evidence>
<evidence type="ECO:0000313" key="5">
    <source>
        <dbReference type="EMBL" id="GAA4429209.1"/>
    </source>
</evidence>
<feature type="region of interest" description="Disordered" evidence="3">
    <location>
        <begin position="85"/>
        <end position="109"/>
    </location>
</feature>
<evidence type="ECO:0000256" key="3">
    <source>
        <dbReference type="SAM" id="MobiDB-lite"/>
    </source>
</evidence>
<evidence type="ECO:0000259" key="4">
    <source>
        <dbReference type="Pfam" id="PF05433"/>
    </source>
</evidence>
<reference evidence="6" key="1">
    <citation type="journal article" date="2019" name="Int. J. Syst. Evol. Microbiol.">
        <title>The Global Catalogue of Microorganisms (GCM) 10K type strain sequencing project: providing services to taxonomists for standard genome sequencing and annotation.</title>
        <authorList>
            <consortium name="The Broad Institute Genomics Platform"/>
            <consortium name="The Broad Institute Genome Sequencing Center for Infectious Disease"/>
            <person name="Wu L."/>
            <person name="Ma J."/>
        </authorList>
    </citation>
    <scope>NUCLEOTIDE SEQUENCE [LARGE SCALE GENOMIC DNA]</scope>
    <source>
        <strain evidence="6">JCM 31890</strain>
    </source>
</reference>
<accession>A0ABP8LHK0</accession>
<feature type="domain" description="Glycine zipper 2TM" evidence="4">
    <location>
        <begin position="18"/>
        <end position="59"/>
    </location>
</feature>
<protein>
    <recommendedName>
        <fullName evidence="4">Glycine zipper 2TM domain-containing protein</fullName>
    </recommendedName>
</protein>
<dbReference type="InterPro" id="IPR008816">
    <property type="entry name" value="Gly_zipper_2TM_dom"/>
</dbReference>
<evidence type="ECO:0000256" key="2">
    <source>
        <dbReference type="ARBA" id="ARBA00023136"/>
    </source>
</evidence>
<proteinExistence type="predicted"/>
<comment type="subcellular location">
    <subcellularLocation>
        <location evidence="1">Membrane</location>
    </subcellularLocation>
</comment>
<dbReference type="Proteomes" id="UP001501788">
    <property type="component" value="Unassembled WGS sequence"/>
</dbReference>